<dbReference type="GeneID" id="28978868"/>
<keyword evidence="3" id="KW-1185">Reference proteome</keyword>
<reference evidence="2 3" key="1">
    <citation type="journal article" date="2015" name="Front. Microbiol.">
        <title>Genome sequence of the plant growth promoting endophytic yeast Rhodotorula graminis WP1.</title>
        <authorList>
            <person name="Firrincieli A."/>
            <person name="Otillar R."/>
            <person name="Salamov A."/>
            <person name="Schmutz J."/>
            <person name="Khan Z."/>
            <person name="Redman R.S."/>
            <person name="Fleck N.D."/>
            <person name="Lindquist E."/>
            <person name="Grigoriev I.V."/>
            <person name="Doty S.L."/>
        </authorList>
    </citation>
    <scope>NUCLEOTIDE SEQUENCE [LARGE SCALE GENOMIC DNA]</scope>
    <source>
        <strain evidence="2 3">WP1</strain>
    </source>
</reference>
<feature type="compositionally biased region" description="Low complexity" evidence="1">
    <location>
        <begin position="1045"/>
        <end position="1055"/>
    </location>
</feature>
<feature type="region of interest" description="Disordered" evidence="1">
    <location>
        <begin position="941"/>
        <end position="1246"/>
    </location>
</feature>
<proteinExistence type="predicted"/>
<protein>
    <submittedName>
        <fullName evidence="2">Uncharacterized protein</fullName>
    </submittedName>
</protein>
<feature type="region of interest" description="Disordered" evidence="1">
    <location>
        <begin position="779"/>
        <end position="802"/>
    </location>
</feature>
<dbReference type="GO" id="GO:0030041">
    <property type="term" value="P:actin filament polymerization"/>
    <property type="evidence" value="ECO:0007669"/>
    <property type="project" value="TreeGrafter"/>
</dbReference>
<evidence type="ECO:0000313" key="2">
    <source>
        <dbReference type="EMBL" id="KPV71550.1"/>
    </source>
</evidence>
<feature type="compositionally biased region" description="Basic and acidic residues" evidence="1">
    <location>
        <begin position="1098"/>
        <end position="1107"/>
    </location>
</feature>
<dbReference type="Proteomes" id="UP000053890">
    <property type="component" value="Unassembled WGS sequence"/>
</dbReference>
<organism evidence="2 3">
    <name type="scientific">Rhodotorula graminis (strain WP1)</name>
    <dbReference type="NCBI Taxonomy" id="578459"/>
    <lineage>
        <taxon>Eukaryota</taxon>
        <taxon>Fungi</taxon>
        <taxon>Dikarya</taxon>
        <taxon>Basidiomycota</taxon>
        <taxon>Pucciniomycotina</taxon>
        <taxon>Microbotryomycetes</taxon>
        <taxon>Sporidiobolales</taxon>
        <taxon>Sporidiobolaceae</taxon>
        <taxon>Rhodotorula</taxon>
    </lineage>
</organism>
<feature type="region of interest" description="Disordered" evidence="1">
    <location>
        <begin position="731"/>
        <end position="762"/>
    </location>
</feature>
<accession>A0A0P9EIT5</accession>
<feature type="region of interest" description="Disordered" evidence="1">
    <location>
        <begin position="308"/>
        <end position="390"/>
    </location>
</feature>
<gene>
    <name evidence="2" type="ORF">RHOBADRAFT_56586</name>
</gene>
<feature type="compositionally biased region" description="Pro residues" evidence="1">
    <location>
        <begin position="989"/>
        <end position="1000"/>
    </location>
</feature>
<sequence>MSPADLDLLHVPCDFEASLFDLDSLSPVQLAVASLRTDLDSLVQRRAYHEFLQRRDECEQGFGADVFQPILSVPLNFPIPTDISTLGPAYLLLVQFNPLCLSDTEAAAAGAHFIALVRHATAGSAARTSPDVPVSAPLPPVGTAVGLAAPAPPAPVEPAHDPEPPLAKIPVDRCIVSSKGASSDPQSSLVLDVKGDGLIVCRSGGRRLFHLEPDKILDFTYYASAPIDGTSAVSPPTILLRLARLVAVPHKLFSSSIVRLESAQLCEGDAGFEVLRSSMWAWAKQFGFGARSSSDLPPDDTSVAALTVSKPAPAPSGTPTPPADLAMVDLTASPPPRADPRPPTPPVTSTTAPVSASRPALARSTTPDSVSAPMSMSDDSPSSSRSAPAPPFLAHVELPLARCAVVHQDGQEDVVEGPLVVRVEARALVVVPSEGSELRLEADQMDEVESLDMPALDGSPAVTTLAFSLAELATSATATHRSVVVRLGIEIDPARDEAAWEGLYGAVVAWASDFGFEMGVPSGSDDSPSPASASNVVPYDDLFVERCVVVHHDGRKDVFDGPLVMRVEASALVVVPREGSELRLEARQTHEVEYIDMSTLDHPSTRTTVAVSLAELATSTSTTHRNVVVRLEIDSARDDEAWQGLCEAVMFMAGEFGIRLKEDGDDDGSASPDALAPVELHSAVLPATTDPAPSATLPSPPQAPSPTLLRPTSSPVAAAHNEPEIAVAASTMASGTPPPPADLATADLTPPAPPVEPYAPTSSVASTSITSWLPSFLRPRPAAAHPAPTPTSSSSTSRATSSHVELSIERCVVVHKSGREDVLEGPLVARVQAQGLVVVSREGFVLRLEADQMDEVEYVVPPTLDGPASRTTIAVSLAEVATPASITHRAVVVRFEVDSARDEEAWQGLREAMTAWAGEFCFETRETNFINTTSLAVQAPIEAPSHSSSTFPPQPLPQPHLSTLPRPHAPVAAAAQAPRTSRLPSALPARPPKGSTPPSPGSADVANSRMSRPRPPSPAKRPAASTRPLSNESGTPPLPYGQGGPSPSRLPLKRSPSPPVRHNPPTLPPPPPQPRRSLSPRRRPEPAPDRRRSRSPVRQRDSLDSSRRPLPPPRRSPSPHRRPYSPPARRAYSPPDRRRSRSPIRRRDPFDSPPRRDRSPPPRRRERSPDVPLYAWRRTPSPGRQGGEPRWGRREHEYERGRDRSPPPPRRRSDYPPSPERGRSSAGSGRDERHASSSFETKWWTR</sequence>
<dbReference type="RefSeq" id="XP_018267599.1">
    <property type="nucleotide sequence ID" value="XM_018418421.1"/>
</dbReference>
<feature type="compositionally biased region" description="Pro residues" evidence="1">
    <location>
        <begin position="312"/>
        <end position="322"/>
    </location>
</feature>
<name>A0A0P9EIT5_RHOGW</name>
<dbReference type="PANTHER" id="PTHR45691">
    <property type="entry name" value="PROTEIN DIAPHANOUS"/>
    <property type="match status" value="1"/>
</dbReference>
<feature type="compositionally biased region" description="Basic and acidic residues" evidence="1">
    <location>
        <begin position="1145"/>
        <end position="1160"/>
    </location>
</feature>
<dbReference type="GO" id="GO:0005884">
    <property type="term" value="C:actin filament"/>
    <property type="evidence" value="ECO:0007669"/>
    <property type="project" value="TreeGrafter"/>
</dbReference>
<dbReference type="STRING" id="578459.A0A0P9EIT5"/>
<dbReference type="EMBL" id="KQ474093">
    <property type="protein sequence ID" value="KPV71550.1"/>
    <property type="molecule type" value="Genomic_DNA"/>
</dbReference>
<feature type="compositionally biased region" description="Low complexity" evidence="1">
    <location>
        <begin position="347"/>
        <end position="360"/>
    </location>
</feature>
<feature type="region of interest" description="Disordered" evidence="1">
    <location>
        <begin position="687"/>
        <end position="717"/>
    </location>
</feature>
<dbReference type="InterPro" id="IPR051412">
    <property type="entry name" value="Formin_Homology_Diaphanous_sf"/>
</dbReference>
<feature type="compositionally biased region" description="Pro residues" evidence="1">
    <location>
        <begin position="1056"/>
        <end position="1074"/>
    </location>
</feature>
<feature type="compositionally biased region" description="Low complexity" evidence="1">
    <location>
        <begin position="965"/>
        <end position="978"/>
    </location>
</feature>
<evidence type="ECO:0000256" key="1">
    <source>
        <dbReference type="SAM" id="MobiDB-lite"/>
    </source>
</evidence>
<feature type="compositionally biased region" description="Basic and acidic residues" evidence="1">
    <location>
        <begin position="1190"/>
        <end position="1205"/>
    </location>
</feature>
<evidence type="ECO:0000313" key="3">
    <source>
        <dbReference type="Proteomes" id="UP000053890"/>
    </source>
</evidence>
<feature type="compositionally biased region" description="Pro residues" evidence="1">
    <location>
        <begin position="333"/>
        <end position="346"/>
    </location>
</feature>
<dbReference type="AlphaFoldDB" id="A0A0P9EIT5"/>
<feature type="compositionally biased region" description="Low complexity" evidence="1">
    <location>
        <begin position="705"/>
        <end position="715"/>
    </location>
</feature>
<dbReference type="PANTHER" id="PTHR45691:SF6">
    <property type="entry name" value="PROTEIN DIAPHANOUS"/>
    <property type="match status" value="1"/>
</dbReference>
<feature type="compositionally biased region" description="Low complexity" evidence="1">
    <location>
        <begin position="1001"/>
        <end position="1010"/>
    </location>
</feature>
<feature type="compositionally biased region" description="Low complexity" evidence="1">
    <location>
        <begin position="367"/>
        <end position="387"/>
    </location>
</feature>